<name>A0A392PAD8_9FABA</name>
<reference evidence="2 3" key="1">
    <citation type="journal article" date="2018" name="Front. Plant Sci.">
        <title>Red Clover (Trifolium pratense) and Zigzag Clover (T. medium) - A Picture of Genomic Similarities and Differences.</title>
        <authorList>
            <person name="Dluhosova J."/>
            <person name="Istvanek J."/>
            <person name="Nedelnik J."/>
            <person name="Repkova J."/>
        </authorList>
    </citation>
    <scope>NUCLEOTIDE SEQUENCE [LARGE SCALE GENOMIC DNA]</scope>
    <source>
        <strain evidence="3">cv. 10/8</strain>
        <tissue evidence="2">Leaf</tissue>
    </source>
</reference>
<sequence length="80" mass="8840">VGNNSRSTTIQVCWNPPSEGWVCLNIDGACRDGVIGFGGILRGRDVEWLRGLSKLIGRGDAYIAELWDLLEGLRLARRIN</sequence>
<dbReference type="SUPFAM" id="SSF53098">
    <property type="entry name" value="Ribonuclease H-like"/>
    <property type="match status" value="1"/>
</dbReference>
<dbReference type="InterPro" id="IPR044730">
    <property type="entry name" value="RNase_H-like_dom_plant"/>
</dbReference>
<evidence type="ECO:0000259" key="1">
    <source>
        <dbReference type="PROSITE" id="PS50879"/>
    </source>
</evidence>
<dbReference type="InterPro" id="IPR002156">
    <property type="entry name" value="RNaseH_domain"/>
</dbReference>
<dbReference type="PANTHER" id="PTHR47723">
    <property type="entry name" value="OS05G0353850 PROTEIN"/>
    <property type="match status" value="1"/>
</dbReference>
<feature type="domain" description="RNase H type-1" evidence="1">
    <location>
        <begin position="18"/>
        <end position="80"/>
    </location>
</feature>
<keyword evidence="3" id="KW-1185">Reference proteome</keyword>
<dbReference type="EMBL" id="LXQA010066921">
    <property type="protein sequence ID" value="MCI07855.1"/>
    <property type="molecule type" value="Genomic_DNA"/>
</dbReference>
<dbReference type="GO" id="GO:0003676">
    <property type="term" value="F:nucleic acid binding"/>
    <property type="evidence" value="ECO:0007669"/>
    <property type="project" value="InterPro"/>
</dbReference>
<dbReference type="PANTHER" id="PTHR47723:SF19">
    <property type="entry name" value="POLYNUCLEOTIDYL TRANSFERASE, RIBONUCLEASE H-LIKE SUPERFAMILY PROTEIN"/>
    <property type="match status" value="1"/>
</dbReference>
<comment type="caution">
    <text evidence="2">The sequence shown here is derived from an EMBL/GenBank/DDBJ whole genome shotgun (WGS) entry which is preliminary data.</text>
</comment>
<dbReference type="InterPro" id="IPR053151">
    <property type="entry name" value="RNase_H-like"/>
</dbReference>
<dbReference type="AlphaFoldDB" id="A0A392PAD8"/>
<protein>
    <submittedName>
        <fullName evidence="2">Ribonuclease H protein</fullName>
    </submittedName>
</protein>
<feature type="non-terminal residue" evidence="2">
    <location>
        <position position="1"/>
    </location>
</feature>
<dbReference type="CDD" id="cd06222">
    <property type="entry name" value="RNase_H_like"/>
    <property type="match status" value="1"/>
</dbReference>
<dbReference type="Gene3D" id="3.30.420.10">
    <property type="entry name" value="Ribonuclease H-like superfamily/Ribonuclease H"/>
    <property type="match status" value="1"/>
</dbReference>
<organism evidence="2 3">
    <name type="scientific">Trifolium medium</name>
    <dbReference type="NCBI Taxonomy" id="97028"/>
    <lineage>
        <taxon>Eukaryota</taxon>
        <taxon>Viridiplantae</taxon>
        <taxon>Streptophyta</taxon>
        <taxon>Embryophyta</taxon>
        <taxon>Tracheophyta</taxon>
        <taxon>Spermatophyta</taxon>
        <taxon>Magnoliopsida</taxon>
        <taxon>eudicotyledons</taxon>
        <taxon>Gunneridae</taxon>
        <taxon>Pentapetalae</taxon>
        <taxon>rosids</taxon>
        <taxon>fabids</taxon>
        <taxon>Fabales</taxon>
        <taxon>Fabaceae</taxon>
        <taxon>Papilionoideae</taxon>
        <taxon>50 kb inversion clade</taxon>
        <taxon>NPAAA clade</taxon>
        <taxon>Hologalegina</taxon>
        <taxon>IRL clade</taxon>
        <taxon>Trifolieae</taxon>
        <taxon>Trifolium</taxon>
    </lineage>
</organism>
<accession>A0A392PAD8</accession>
<dbReference type="GO" id="GO:0004523">
    <property type="term" value="F:RNA-DNA hybrid ribonuclease activity"/>
    <property type="evidence" value="ECO:0007669"/>
    <property type="project" value="InterPro"/>
</dbReference>
<dbReference type="InterPro" id="IPR036397">
    <property type="entry name" value="RNaseH_sf"/>
</dbReference>
<dbReference type="PROSITE" id="PS50879">
    <property type="entry name" value="RNASE_H_1"/>
    <property type="match status" value="1"/>
</dbReference>
<proteinExistence type="predicted"/>
<evidence type="ECO:0000313" key="2">
    <source>
        <dbReference type="EMBL" id="MCI07855.1"/>
    </source>
</evidence>
<dbReference type="InterPro" id="IPR012337">
    <property type="entry name" value="RNaseH-like_sf"/>
</dbReference>
<dbReference type="Proteomes" id="UP000265520">
    <property type="component" value="Unassembled WGS sequence"/>
</dbReference>
<evidence type="ECO:0000313" key="3">
    <source>
        <dbReference type="Proteomes" id="UP000265520"/>
    </source>
</evidence>